<protein>
    <recommendedName>
        <fullName evidence="6">Ribosomal RNA small subunit methyltransferase G</fullName>
        <ecNumber evidence="6">2.1.1.-</ecNumber>
    </recommendedName>
    <alternativeName>
        <fullName evidence="6">16S rRNA 7-methylguanosine methyltransferase</fullName>
        <shortName evidence="6">16S rRNA m7G methyltransferase</shortName>
    </alternativeName>
</protein>
<reference evidence="8" key="2">
    <citation type="submission" date="2020-09" db="EMBL/GenBank/DDBJ databases">
        <authorList>
            <person name="Sun Q."/>
            <person name="Ohkuma M."/>
        </authorList>
    </citation>
    <scope>NUCLEOTIDE SEQUENCE</scope>
    <source>
        <strain evidence="8">JCM 4434</strain>
    </source>
</reference>
<dbReference type="PANTHER" id="PTHR31760:SF0">
    <property type="entry name" value="S-ADENOSYL-L-METHIONINE-DEPENDENT METHYLTRANSFERASES SUPERFAMILY PROTEIN"/>
    <property type="match status" value="1"/>
</dbReference>
<keyword evidence="5 6" id="KW-0949">S-adenosyl-L-methionine</keyword>
<comment type="caution">
    <text evidence="8">The sequence shown here is derived from an EMBL/GenBank/DDBJ whole genome shotgun (WGS) entry which is preliminary data.</text>
</comment>
<comment type="caution">
    <text evidence="6">Lacks conserved residue(s) required for the propagation of feature annotation.</text>
</comment>
<proteinExistence type="inferred from homology"/>
<dbReference type="EC" id="2.1.1.-" evidence="6"/>
<accession>A0A8H9LQM2</accession>
<comment type="function">
    <text evidence="6">Specifically methylates the N7 position of a guanine in 16S rRNA.</text>
</comment>
<comment type="subcellular location">
    <subcellularLocation>
        <location evidence="6">Cytoplasm</location>
    </subcellularLocation>
</comment>
<dbReference type="EMBL" id="BMUB01000003">
    <property type="protein sequence ID" value="GGU66124.1"/>
    <property type="molecule type" value="Genomic_DNA"/>
</dbReference>
<dbReference type="GO" id="GO:0070043">
    <property type="term" value="F:rRNA (guanine-N7-)-methyltransferase activity"/>
    <property type="evidence" value="ECO:0007669"/>
    <property type="project" value="UniProtKB-UniRule"/>
</dbReference>
<evidence type="ECO:0000313" key="9">
    <source>
        <dbReference type="Proteomes" id="UP000610124"/>
    </source>
</evidence>
<dbReference type="GO" id="GO:0005829">
    <property type="term" value="C:cytosol"/>
    <property type="evidence" value="ECO:0007669"/>
    <property type="project" value="TreeGrafter"/>
</dbReference>
<dbReference type="Gene3D" id="3.40.50.150">
    <property type="entry name" value="Vaccinia Virus protein VP39"/>
    <property type="match status" value="1"/>
</dbReference>
<dbReference type="HAMAP" id="MF_00074">
    <property type="entry name" value="16SrRNA_methyltr_G"/>
    <property type="match status" value="1"/>
</dbReference>
<name>A0A8H9LQM2_KITAU</name>
<feature type="binding site" evidence="6">
    <location>
        <begin position="170"/>
        <end position="171"/>
    </location>
    <ligand>
        <name>S-adenosyl-L-methionine</name>
        <dbReference type="ChEBI" id="CHEBI:59789"/>
    </ligand>
</feature>
<keyword evidence="3 6" id="KW-0489">Methyltransferase</keyword>
<feature type="binding site" evidence="6">
    <location>
        <position position="119"/>
    </location>
    <ligand>
        <name>S-adenosyl-L-methionine</name>
        <dbReference type="ChEBI" id="CHEBI:59789"/>
    </ligand>
</feature>
<gene>
    <name evidence="6" type="primary">rsmG</name>
    <name evidence="8" type="ORF">GCM10010502_16370</name>
</gene>
<dbReference type="PANTHER" id="PTHR31760">
    <property type="entry name" value="S-ADENOSYL-L-METHIONINE-DEPENDENT METHYLTRANSFERASES SUPERFAMILY PROTEIN"/>
    <property type="match status" value="1"/>
</dbReference>
<evidence type="ECO:0000313" key="8">
    <source>
        <dbReference type="EMBL" id="GGU66124.1"/>
    </source>
</evidence>
<dbReference type="SUPFAM" id="SSF53335">
    <property type="entry name" value="S-adenosyl-L-methionine-dependent methyltransferases"/>
    <property type="match status" value="1"/>
</dbReference>
<feature type="region of interest" description="Disordered" evidence="7">
    <location>
        <begin position="1"/>
        <end position="47"/>
    </location>
</feature>
<dbReference type="Pfam" id="PF02527">
    <property type="entry name" value="GidB"/>
    <property type="match status" value="1"/>
</dbReference>
<dbReference type="AlphaFoldDB" id="A0A8H9LQM2"/>
<evidence type="ECO:0000256" key="2">
    <source>
        <dbReference type="ARBA" id="ARBA00022552"/>
    </source>
</evidence>
<dbReference type="Proteomes" id="UP000610124">
    <property type="component" value="Unassembled WGS sequence"/>
</dbReference>
<dbReference type="InterPro" id="IPR003682">
    <property type="entry name" value="rRNA_ssu_MeTfrase_G"/>
</dbReference>
<dbReference type="NCBIfam" id="TIGR00138">
    <property type="entry name" value="rsmG_gidB"/>
    <property type="match status" value="1"/>
</dbReference>
<feature type="binding site" evidence="6">
    <location>
        <position position="185"/>
    </location>
    <ligand>
        <name>S-adenosyl-L-methionine</name>
        <dbReference type="ChEBI" id="CHEBI:59789"/>
    </ligand>
</feature>
<feature type="compositionally biased region" description="Low complexity" evidence="7">
    <location>
        <begin position="274"/>
        <end position="285"/>
    </location>
</feature>
<keyword evidence="2 6" id="KW-0698">rRNA processing</keyword>
<dbReference type="FunFam" id="3.40.50.150:FF:000117">
    <property type="entry name" value="Ribosomal RNA small subunit methyltransferase G"/>
    <property type="match status" value="1"/>
</dbReference>
<dbReference type="InterPro" id="IPR029063">
    <property type="entry name" value="SAM-dependent_MTases_sf"/>
</dbReference>
<feature type="region of interest" description="Disordered" evidence="7">
    <location>
        <begin position="257"/>
        <end position="295"/>
    </location>
</feature>
<dbReference type="CDD" id="cd02440">
    <property type="entry name" value="AdoMet_MTases"/>
    <property type="match status" value="1"/>
</dbReference>
<evidence type="ECO:0000256" key="1">
    <source>
        <dbReference type="ARBA" id="ARBA00022490"/>
    </source>
</evidence>
<comment type="similarity">
    <text evidence="6">Belongs to the methyltransferase superfamily. RNA methyltransferase RsmG family.</text>
</comment>
<evidence type="ECO:0000256" key="6">
    <source>
        <dbReference type="HAMAP-Rule" id="MF_00074"/>
    </source>
</evidence>
<sequence>MSGSVDPEIGEVEMDTESAATGRPGADVNPDAEGRTAEAAETSEAPELDVLAEAPAAAREVFGDRFDAAVRYTELLATAGVRRGLIGPREVPRLWDRHVLNCAVLAELLPSGSTVCDVGSGAGLPGIPVALARPDVSVTLLEPLLRRTTFLEEVVRELALENVTVLRGRAEEMVGKLAVDVVTARAVAPLDRLAGWGMPLLRPHGQMLALKGDSAEQELADSRAGLAKLGAVEWSVISVGEGTLETSTRVVQVKAGESPGGVKAATRRAKVARAGRNAGAKNGTTAGRGGRRRSR</sequence>
<organism evidence="8 9">
    <name type="scientific">Kitasatospora aureofaciens</name>
    <name type="common">Streptomyces aureofaciens</name>
    <dbReference type="NCBI Taxonomy" id="1894"/>
    <lineage>
        <taxon>Bacteria</taxon>
        <taxon>Bacillati</taxon>
        <taxon>Actinomycetota</taxon>
        <taxon>Actinomycetes</taxon>
        <taxon>Kitasatosporales</taxon>
        <taxon>Streptomycetaceae</taxon>
        <taxon>Kitasatospora</taxon>
    </lineage>
</organism>
<evidence type="ECO:0000256" key="7">
    <source>
        <dbReference type="SAM" id="MobiDB-lite"/>
    </source>
</evidence>
<keyword evidence="1 6" id="KW-0963">Cytoplasm</keyword>
<evidence type="ECO:0000256" key="5">
    <source>
        <dbReference type="ARBA" id="ARBA00022691"/>
    </source>
</evidence>
<keyword evidence="4 6" id="KW-0808">Transferase</keyword>
<evidence type="ECO:0000256" key="4">
    <source>
        <dbReference type="ARBA" id="ARBA00022679"/>
    </source>
</evidence>
<feature type="binding site" evidence="6">
    <location>
        <position position="124"/>
    </location>
    <ligand>
        <name>S-adenosyl-L-methionine</name>
        <dbReference type="ChEBI" id="CHEBI:59789"/>
    </ligand>
</feature>
<evidence type="ECO:0000256" key="3">
    <source>
        <dbReference type="ARBA" id="ARBA00022603"/>
    </source>
</evidence>
<reference evidence="8" key="1">
    <citation type="journal article" date="2014" name="Int. J. Syst. Evol. Microbiol.">
        <title>Complete genome sequence of Corynebacterium casei LMG S-19264T (=DSM 44701T), isolated from a smear-ripened cheese.</title>
        <authorList>
            <consortium name="US DOE Joint Genome Institute (JGI-PGF)"/>
            <person name="Walter F."/>
            <person name="Albersmeier A."/>
            <person name="Kalinowski J."/>
            <person name="Ruckert C."/>
        </authorList>
    </citation>
    <scope>NUCLEOTIDE SEQUENCE</scope>
    <source>
        <strain evidence="8">JCM 4434</strain>
    </source>
</reference>